<comment type="similarity">
    <text evidence="1 6">Belongs to the sigma-70 factor family. ECF subfamily.</text>
</comment>
<organism evidence="9 10">
    <name type="scientific">Handelsmanbacteria sp. (strain RIFCSPLOWO2_12_FULL_64_10)</name>
    <dbReference type="NCBI Taxonomy" id="1817868"/>
    <lineage>
        <taxon>Bacteria</taxon>
        <taxon>Candidatus Handelsmaniibacteriota</taxon>
    </lineage>
</organism>
<sequence length="185" mass="21006">MSLFRRRKDAPGRFEALVLPHLDALYGAAVRMTRHRQDAEDLVQETCLRAYRFLDRLEDEGRCRAWLFRILTNTFINLYRRAQRAPETVALEEGETEVRASEGEVSLEAVMDDELKAALDALPDEYRVAVLMSDVEAFTYDEIAEILGCPVGTVRSRIHRGRNLLRTHLLRAAGRRGGQQGGGYA</sequence>
<evidence type="ECO:0000256" key="4">
    <source>
        <dbReference type="ARBA" id="ARBA00023125"/>
    </source>
</evidence>
<dbReference type="Pfam" id="PF08281">
    <property type="entry name" value="Sigma70_r4_2"/>
    <property type="match status" value="1"/>
</dbReference>
<evidence type="ECO:0000256" key="1">
    <source>
        <dbReference type="ARBA" id="ARBA00010641"/>
    </source>
</evidence>
<evidence type="ECO:0000256" key="3">
    <source>
        <dbReference type="ARBA" id="ARBA00023082"/>
    </source>
</evidence>
<evidence type="ECO:0000259" key="7">
    <source>
        <dbReference type="Pfam" id="PF04542"/>
    </source>
</evidence>
<accession>A0A1F6D023</accession>
<keyword evidence="2 6" id="KW-0805">Transcription regulation</keyword>
<keyword evidence="4 6" id="KW-0238">DNA-binding</keyword>
<dbReference type="CDD" id="cd06171">
    <property type="entry name" value="Sigma70_r4"/>
    <property type="match status" value="1"/>
</dbReference>
<dbReference type="EMBL" id="MFKF01000095">
    <property type="protein sequence ID" value="OGG54794.1"/>
    <property type="molecule type" value="Genomic_DNA"/>
</dbReference>
<evidence type="ECO:0000256" key="5">
    <source>
        <dbReference type="ARBA" id="ARBA00023163"/>
    </source>
</evidence>
<dbReference type="Proteomes" id="UP000178606">
    <property type="component" value="Unassembled WGS sequence"/>
</dbReference>
<evidence type="ECO:0000313" key="9">
    <source>
        <dbReference type="EMBL" id="OGG54794.1"/>
    </source>
</evidence>
<feature type="domain" description="RNA polymerase sigma factor 70 region 4 type 2" evidence="8">
    <location>
        <begin position="113"/>
        <end position="163"/>
    </location>
</feature>
<dbReference type="AlphaFoldDB" id="A0A1F6D023"/>
<dbReference type="NCBIfam" id="TIGR02937">
    <property type="entry name" value="sigma70-ECF"/>
    <property type="match status" value="1"/>
</dbReference>
<dbReference type="GO" id="GO:0016987">
    <property type="term" value="F:sigma factor activity"/>
    <property type="evidence" value="ECO:0007669"/>
    <property type="project" value="UniProtKB-KW"/>
</dbReference>
<gene>
    <name evidence="9" type="ORF">A3F84_21780</name>
</gene>
<dbReference type="Gene3D" id="1.10.1740.10">
    <property type="match status" value="1"/>
</dbReference>
<proteinExistence type="inferred from homology"/>
<evidence type="ECO:0000256" key="2">
    <source>
        <dbReference type="ARBA" id="ARBA00023015"/>
    </source>
</evidence>
<reference evidence="9 10" key="1">
    <citation type="journal article" date="2016" name="Nat. Commun.">
        <title>Thousands of microbial genomes shed light on interconnected biogeochemical processes in an aquifer system.</title>
        <authorList>
            <person name="Anantharaman K."/>
            <person name="Brown C.T."/>
            <person name="Hug L.A."/>
            <person name="Sharon I."/>
            <person name="Castelle C.J."/>
            <person name="Probst A.J."/>
            <person name="Thomas B.C."/>
            <person name="Singh A."/>
            <person name="Wilkins M.J."/>
            <person name="Karaoz U."/>
            <person name="Brodie E.L."/>
            <person name="Williams K.H."/>
            <person name="Hubbard S.S."/>
            <person name="Banfield J.F."/>
        </authorList>
    </citation>
    <scope>NUCLEOTIDE SEQUENCE [LARGE SCALE GENOMIC DNA]</scope>
    <source>
        <strain evidence="10">RIFCSPLOWO2_12_FULL_64_10</strain>
    </source>
</reference>
<dbReference type="Gene3D" id="1.10.10.10">
    <property type="entry name" value="Winged helix-like DNA-binding domain superfamily/Winged helix DNA-binding domain"/>
    <property type="match status" value="1"/>
</dbReference>
<dbReference type="InterPro" id="IPR007627">
    <property type="entry name" value="RNA_pol_sigma70_r2"/>
</dbReference>
<dbReference type="InterPro" id="IPR039425">
    <property type="entry name" value="RNA_pol_sigma-70-like"/>
</dbReference>
<evidence type="ECO:0000256" key="6">
    <source>
        <dbReference type="RuleBase" id="RU000716"/>
    </source>
</evidence>
<dbReference type="SUPFAM" id="SSF88659">
    <property type="entry name" value="Sigma3 and sigma4 domains of RNA polymerase sigma factors"/>
    <property type="match status" value="1"/>
</dbReference>
<dbReference type="InterPro" id="IPR013325">
    <property type="entry name" value="RNA_pol_sigma_r2"/>
</dbReference>
<name>A0A1F6D023_HANXR</name>
<dbReference type="PANTHER" id="PTHR43133:SF59">
    <property type="entry name" value="ECF RNA POLYMERASE SIGMA FACTOR SIGR"/>
    <property type="match status" value="1"/>
</dbReference>
<dbReference type="InterPro" id="IPR000838">
    <property type="entry name" value="RNA_pol_sigma70_ECF_CS"/>
</dbReference>
<keyword evidence="5 6" id="KW-0804">Transcription</keyword>
<dbReference type="GO" id="GO:0003677">
    <property type="term" value="F:DNA binding"/>
    <property type="evidence" value="ECO:0007669"/>
    <property type="project" value="UniProtKB-KW"/>
</dbReference>
<evidence type="ECO:0000259" key="8">
    <source>
        <dbReference type="Pfam" id="PF08281"/>
    </source>
</evidence>
<comment type="caution">
    <text evidence="9">The sequence shown here is derived from an EMBL/GenBank/DDBJ whole genome shotgun (WGS) entry which is preliminary data.</text>
</comment>
<dbReference type="InterPro" id="IPR036388">
    <property type="entry name" value="WH-like_DNA-bd_sf"/>
</dbReference>
<evidence type="ECO:0000313" key="10">
    <source>
        <dbReference type="Proteomes" id="UP000178606"/>
    </source>
</evidence>
<dbReference type="InterPro" id="IPR014284">
    <property type="entry name" value="RNA_pol_sigma-70_dom"/>
</dbReference>
<dbReference type="InterPro" id="IPR013249">
    <property type="entry name" value="RNA_pol_sigma70_r4_t2"/>
</dbReference>
<dbReference type="Pfam" id="PF04542">
    <property type="entry name" value="Sigma70_r2"/>
    <property type="match status" value="1"/>
</dbReference>
<dbReference type="PROSITE" id="PS01063">
    <property type="entry name" value="SIGMA70_ECF"/>
    <property type="match status" value="1"/>
</dbReference>
<dbReference type="InterPro" id="IPR013324">
    <property type="entry name" value="RNA_pol_sigma_r3/r4-like"/>
</dbReference>
<keyword evidence="3 6" id="KW-0731">Sigma factor</keyword>
<dbReference type="PANTHER" id="PTHR43133">
    <property type="entry name" value="RNA POLYMERASE ECF-TYPE SIGMA FACTO"/>
    <property type="match status" value="1"/>
</dbReference>
<dbReference type="SUPFAM" id="SSF88946">
    <property type="entry name" value="Sigma2 domain of RNA polymerase sigma factors"/>
    <property type="match status" value="1"/>
</dbReference>
<protein>
    <recommendedName>
        <fullName evidence="6">RNA polymerase sigma factor</fullName>
    </recommendedName>
</protein>
<dbReference type="GO" id="GO:0006352">
    <property type="term" value="P:DNA-templated transcription initiation"/>
    <property type="evidence" value="ECO:0007669"/>
    <property type="project" value="InterPro"/>
</dbReference>
<feature type="domain" description="RNA polymerase sigma-70 region 2" evidence="7">
    <location>
        <begin position="17"/>
        <end position="84"/>
    </location>
</feature>